<dbReference type="Proteomes" id="UP000515135">
    <property type="component" value="Unplaced"/>
</dbReference>
<name>A0A6P4YCE7_BRABE</name>
<dbReference type="Gene3D" id="3.10.100.10">
    <property type="entry name" value="Mannose-Binding Protein A, subunit A"/>
    <property type="match status" value="1"/>
</dbReference>
<keyword evidence="2" id="KW-0812">Transmembrane</keyword>
<dbReference type="SUPFAM" id="SSF56436">
    <property type="entry name" value="C-type lectin-like"/>
    <property type="match status" value="1"/>
</dbReference>
<dbReference type="Pfam" id="PF00059">
    <property type="entry name" value="Lectin_C"/>
    <property type="match status" value="1"/>
</dbReference>
<keyword evidence="2" id="KW-0472">Membrane</keyword>
<evidence type="ECO:0000259" key="3">
    <source>
        <dbReference type="PROSITE" id="PS50041"/>
    </source>
</evidence>
<organism evidence="4 5">
    <name type="scientific">Branchiostoma belcheri</name>
    <name type="common">Amphioxus</name>
    <dbReference type="NCBI Taxonomy" id="7741"/>
    <lineage>
        <taxon>Eukaryota</taxon>
        <taxon>Metazoa</taxon>
        <taxon>Chordata</taxon>
        <taxon>Cephalochordata</taxon>
        <taxon>Leptocardii</taxon>
        <taxon>Amphioxiformes</taxon>
        <taxon>Branchiostomatidae</taxon>
        <taxon>Branchiostoma</taxon>
    </lineage>
</organism>
<feature type="region of interest" description="Disordered" evidence="1">
    <location>
        <begin position="68"/>
        <end position="169"/>
    </location>
</feature>
<dbReference type="GeneID" id="109466574"/>
<evidence type="ECO:0000256" key="1">
    <source>
        <dbReference type="SAM" id="MobiDB-lite"/>
    </source>
</evidence>
<sequence length="277" mass="28525">MPGGQQQSQTGVTGDSTYDTAADVKKCWRLRNKLRNNIWQVAGLGFAVVIVILLSFFAEVCASSGFAGPPGEKGATGPVGPRSAGPPGPRGEKGARGPAGPWSTGPPGPVGRPGERGATGPVGPRSAGPPGPQGQKGAMGPAGPWSTGPPGPVGPPGEKGARGPIGRPGEKCEIGPTAFVAACPKRGYQQWRGICYKAFDTPKKFSRATATCRQDGGTLPMPRDAKTNAFLMSLFKTTTGSDRRFWLGLSDERQEGVFEWADGAPLGAYAPVTKEAG</sequence>
<dbReference type="RefSeq" id="XP_019619864.1">
    <property type="nucleotide sequence ID" value="XM_019764305.1"/>
</dbReference>
<dbReference type="InterPro" id="IPR001304">
    <property type="entry name" value="C-type_lectin-like"/>
</dbReference>
<dbReference type="PANTHER" id="PTHR22801:SF63">
    <property type="entry name" value="C-TYPE LECTIN DOMAIN-CONTAINING PROTEIN"/>
    <property type="match status" value="1"/>
</dbReference>
<feature type="transmembrane region" description="Helical" evidence="2">
    <location>
        <begin position="38"/>
        <end position="58"/>
    </location>
</feature>
<keyword evidence="4" id="KW-1185">Reference proteome</keyword>
<dbReference type="PROSITE" id="PS50041">
    <property type="entry name" value="C_TYPE_LECTIN_2"/>
    <property type="match status" value="1"/>
</dbReference>
<evidence type="ECO:0000313" key="5">
    <source>
        <dbReference type="RefSeq" id="XP_019619864.1"/>
    </source>
</evidence>
<evidence type="ECO:0000313" key="4">
    <source>
        <dbReference type="Proteomes" id="UP000515135"/>
    </source>
</evidence>
<dbReference type="AlphaFoldDB" id="A0A6P4YCE7"/>
<reference evidence="5" key="1">
    <citation type="submission" date="2025-08" db="UniProtKB">
        <authorList>
            <consortium name="RefSeq"/>
        </authorList>
    </citation>
    <scope>IDENTIFICATION</scope>
    <source>
        <tissue evidence="5">Gonad</tissue>
    </source>
</reference>
<gene>
    <name evidence="5" type="primary">LOC109466574</name>
</gene>
<evidence type="ECO:0000256" key="2">
    <source>
        <dbReference type="SAM" id="Phobius"/>
    </source>
</evidence>
<accession>A0A6P4YCE7</accession>
<proteinExistence type="predicted"/>
<dbReference type="PANTHER" id="PTHR22801">
    <property type="entry name" value="LITHOSTATHINE"/>
    <property type="match status" value="1"/>
</dbReference>
<dbReference type="InterPro" id="IPR050801">
    <property type="entry name" value="Ca-Dep_Lectins_ImmuneDev"/>
</dbReference>
<protein>
    <submittedName>
        <fullName evidence="5">Collagen alpha-1(I) chain-like</fullName>
    </submittedName>
</protein>
<feature type="compositionally biased region" description="Low complexity" evidence="1">
    <location>
        <begin position="133"/>
        <end position="146"/>
    </location>
</feature>
<dbReference type="KEGG" id="bbel:109466574"/>
<dbReference type="OrthoDB" id="538816at2759"/>
<keyword evidence="2" id="KW-1133">Transmembrane helix</keyword>
<dbReference type="CDD" id="cd00037">
    <property type="entry name" value="CLECT"/>
    <property type="match status" value="1"/>
</dbReference>
<dbReference type="InterPro" id="IPR016187">
    <property type="entry name" value="CTDL_fold"/>
</dbReference>
<feature type="domain" description="C-type lectin" evidence="3">
    <location>
        <begin position="191"/>
        <end position="266"/>
    </location>
</feature>
<dbReference type="InterPro" id="IPR016186">
    <property type="entry name" value="C-type_lectin-like/link_sf"/>
</dbReference>